<name>A0A8J4FRV3_9CHLO</name>
<keyword evidence="3" id="KW-1185">Reference proteome</keyword>
<comment type="caution">
    <text evidence="2">The sequence shown here is derived from an EMBL/GenBank/DDBJ whole genome shotgun (WGS) entry which is preliminary data.</text>
</comment>
<reference evidence="2" key="1">
    <citation type="journal article" date="2021" name="Proc. Natl. Acad. Sci. U.S.A.">
        <title>Three genomes in the algal genus Volvox reveal the fate of a haploid sex-determining region after a transition to homothallism.</title>
        <authorList>
            <person name="Yamamoto K."/>
            <person name="Hamaji T."/>
            <person name="Kawai-Toyooka H."/>
            <person name="Matsuzaki R."/>
            <person name="Takahashi F."/>
            <person name="Nishimura Y."/>
            <person name="Kawachi M."/>
            <person name="Noguchi H."/>
            <person name="Minakuchi Y."/>
            <person name="Umen J.G."/>
            <person name="Toyoda A."/>
            <person name="Nozaki H."/>
        </authorList>
    </citation>
    <scope>NUCLEOTIDE SEQUENCE</scope>
    <source>
        <strain evidence="2">NIES-3786</strain>
    </source>
</reference>
<gene>
    <name evidence="2" type="ORF">Vretifemale_10818</name>
</gene>
<accession>A0A8J4FRV3</accession>
<dbReference type="InterPro" id="IPR024571">
    <property type="entry name" value="ERAP1-like_C_dom"/>
</dbReference>
<sequence>MPGTDGASANPIRGLDFVVPTSPPQDSVALQLRLLRPQALIGAAWAKLAALPDVSAEISRLRKEEPFEGAGTVMSAQRYAIMEGKPEVLQAEIRGSVYAIQAMIMDMYFSEWFTMYQKSRDAVERSQILYAMAQAPSRKFIKDTLNMTLDPKVRLQDVKTILLQVGSRGGFASDITWDFLLSNTQALLSRYDSVPTYSLGNTISELATGIVSEKLAGQIKAWATNQTELLGANFTTTVDENLKSNRKWLGLPATQMCEWLNSKVPALH</sequence>
<dbReference type="Proteomes" id="UP000747110">
    <property type="component" value="Unassembled WGS sequence"/>
</dbReference>
<evidence type="ECO:0000259" key="1">
    <source>
        <dbReference type="Pfam" id="PF11838"/>
    </source>
</evidence>
<protein>
    <recommendedName>
        <fullName evidence="1">ERAP1-like C-terminal domain-containing protein</fullName>
    </recommendedName>
</protein>
<dbReference type="OrthoDB" id="10031169at2759"/>
<evidence type="ECO:0000313" key="2">
    <source>
        <dbReference type="EMBL" id="GIL81833.1"/>
    </source>
</evidence>
<dbReference type="Gene3D" id="1.25.50.20">
    <property type="match status" value="1"/>
</dbReference>
<feature type="domain" description="ERAP1-like C-terminal" evidence="1">
    <location>
        <begin position="80"/>
        <end position="243"/>
    </location>
</feature>
<evidence type="ECO:0000313" key="3">
    <source>
        <dbReference type="Proteomes" id="UP000747110"/>
    </source>
</evidence>
<dbReference type="Pfam" id="PF11838">
    <property type="entry name" value="ERAP1_C"/>
    <property type="match status" value="1"/>
</dbReference>
<dbReference type="AlphaFoldDB" id="A0A8J4FRV3"/>
<organism evidence="2 3">
    <name type="scientific">Volvox reticuliferus</name>
    <dbReference type="NCBI Taxonomy" id="1737510"/>
    <lineage>
        <taxon>Eukaryota</taxon>
        <taxon>Viridiplantae</taxon>
        <taxon>Chlorophyta</taxon>
        <taxon>core chlorophytes</taxon>
        <taxon>Chlorophyceae</taxon>
        <taxon>CS clade</taxon>
        <taxon>Chlamydomonadales</taxon>
        <taxon>Volvocaceae</taxon>
        <taxon>Volvox</taxon>
    </lineage>
</organism>
<proteinExistence type="predicted"/>
<dbReference type="EMBL" id="BNCP01000022">
    <property type="protein sequence ID" value="GIL81833.1"/>
    <property type="molecule type" value="Genomic_DNA"/>
</dbReference>